<accession>A0ABY4GPJ1</accession>
<sequence>MAIIKPSIPLPYPLNSIKKRLQNKKSYYVIKDQLSEDEHELMSQILCETRHGNRNNITRTDAYLRFYLQFPEIEWSFLAHMVSRNAGWNMTDLKGGLLPKLLTNEQQQYFFHFLERSNWLIFQDAYPQLRLYEASIRLGKNMFYLLPLFGVSYFMKVIWDYFYEDRQRSLITTALIINEQNYIENRVIHNPQYAKTNMEALEFIGQQMMQMNQIMFPFKEESRVRLVGLNVYHFESLTKRINIGKQLYQVLFHPNYYPAIYQFALTTRHSGSRQDYWPSLFHETQHVPLKRIKVKAPGNWWLKPLFSPKLRDVWTDIHHPNSENEDWYTDWRTVYLLDKINAPKNPDILTAYHHTLVKLQLAVKIKEWIGE</sequence>
<protein>
    <submittedName>
        <fullName evidence="1">DUF2515 domain-containing protein</fullName>
    </submittedName>
</protein>
<evidence type="ECO:0000313" key="2">
    <source>
        <dbReference type="Proteomes" id="UP000831537"/>
    </source>
</evidence>
<organism evidence="1 2">
    <name type="scientific">Gracilibacillus salinarum</name>
    <dbReference type="NCBI Taxonomy" id="2932255"/>
    <lineage>
        <taxon>Bacteria</taxon>
        <taxon>Bacillati</taxon>
        <taxon>Bacillota</taxon>
        <taxon>Bacilli</taxon>
        <taxon>Bacillales</taxon>
        <taxon>Bacillaceae</taxon>
        <taxon>Gracilibacillus</taxon>
    </lineage>
</organism>
<dbReference type="EMBL" id="CP095071">
    <property type="protein sequence ID" value="UOQ86073.1"/>
    <property type="molecule type" value="Genomic_DNA"/>
</dbReference>
<evidence type="ECO:0000313" key="1">
    <source>
        <dbReference type="EMBL" id="UOQ86073.1"/>
    </source>
</evidence>
<dbReference type="Proteomes" id="UP000831537">
    <property type="component" value="Chromosome"/>
</dbReference>
<name>A0ABY4GPJ1_9BACI</name>
<gene>
    <name evidence="1" type="ORF">MUN87_04010</name>
</gene>
<reference evidence="1 2" key="1">
    <citation type="submission" date="2022-04" db="EMBL/GenBank/DDBJ databases">
        <title>Gracilibacillus sp. isolated from saltern.</title>
        <authorList>
            <person name="Won M."/>
            <person name="Lee C.-M."/>
            <person name="Woen H.-Y."/>
            <person name="Kwon S.-W."/>
        </authorList>
    </citation>
    <scope>NUCLEOTIDE SEQUENCE [LARGE SCALE GENOMIC DNA]</scope>
    <source>
        <strain evidence="1 2">SSPM10-3</strain>
    </source>
</reference>
<dbReference type="InterPro" id="IPR019658">
    <property type="entry name" value="DUF2515"/>
</dbReference>
<dbReference type="Pfam" id="PF10720">
    <property type="entry name" value="DUF2515"/>
    <property type="match status" value="1"/>
</dbReference>
<proteinExistence type="predicted"/>
<keyword evidence="2" id="KW-1185">Reference proteome</keyword>
<dbReference type="RefSeq" id="WP_244746395.1">
    <property type="nucleotide sequence ID" value="NZ_CP095071.1"/>
</dbReference>